<gene>
    <name evidence="1" type="ORF">T459_28965</name>
</gene>
<evidence type="ECO:0000313" key="1">
    <source>
        <dbReference type="EMBL" id="PHT69478.1"/>
    </source>
</evidence>
<reference evidence="1 2" key="2">
    <citation type="journal article" date="2017" name="Genome Biol.">
        <title>New reference genome sequences of hot pepper reveal the massive evolution of plant disease-resistance genes by retroduplication.</title>
        <authorList>
            <person name="Kim S."/>
            <person name="Park J."/>
            <person name="Yeom S.I."/>
            <person name="Kim Y.M."/>
            <person name="Seo E."/>
            <person name="Kim K.T."/>
            <person name="Kim M.S."/>
            <person name="Lee J.M."/>
            <person name="Cheong K."/>
            <person name="Shin H.S."/>
            <person name="Kim S.B."/>
            <person name="Han K."/>
            <person name="Lee J."/>
            <person name="Park M."/>
            <person name="Lee H.A."/>
            <person name="Lee H.Y."/>
            <person name="Lee Y."/>
            <person name="Oh S."/>
            <person name="Lee J.H."/>
            <person name="Choi E."/>
            <person name="Choi E."/>
            <person name="Lee S.E."/>
            <person name="Jeon J."/>
            <person name="Kim H."/>
            <person name="Choi G."/>
            <person name="Song H."/>
            <person name="Lee J."/>
            <person name="Lee S.C."/>
            <person name="Kwon J.K."/>
            <person name="Lee H.Y."/>
            <person name="Koo N."/>
            <person name="Hong Y."/>
            <person name="Kim R.W."/>
            <person name="Kang W.H."/>
            <person name="Huh J.H."/>
            <person name="Kang B.C."/>
            <person name="Yang T.J."/>
            <person name="Lee Y.H."/>
            <person name="Bennetzen J.L."/>
            <person name="Choi D."/>
        </authorList>
    </citation>
    <scope>NUCLEOTIDE SEQUENCE [LARGE SCALE GENOMIC DNA]</scope>
    <source>
        <strain evidence="2">cv. CM334</strain>
    </source>
</reference>
<organism evidence="1 2">
    <name type="scientific">Capsicum annuum</name>
    <name type="common">Capsicum pepper</name>
    <dbReference type="NCBI Taxonomy" id="4072"/>
    <lineage>
        <taxon>Eukaryota</taxon>
        <taxon>Viridiplantae</taxon>
        <taxon>Streptophyta</taxon>
        <taxon>Embryophyta</taxon>
        <taxon>Tracheophyta</taxon>
        <taxon>Spermatophyta</taxon>
        <taxon>Magnoliopsida</taxon>
        <taxon>eudicotyledons</taxon>
        <taxon>Gunneridae</taxon>
        <taxon>Pentapetalae</taxon>
        <taxon>asterids</taxon>
        <taxon>lamiids</taxon>
        <taxon>Solanales</taxon>
        <taxon>Solanaceae</taxon>
        <taxon>Solanoideae</taxon>
        <taxon>Capsiceae</taxon>
        <taxon>Capsicum</taxon>
    </lineage>
</organism>
<dbReference type="EMBL" id="AYRZ02000011">
    <property type="protein sequence ID" value="PHT69478.1"/>
    <property type="molecule type" value="Genomic_DNA"/>
</dbReference>
<dbReference type="GO" id="GO:0005685">
    <property type="term" value="C:U1 snRNP"/>
    <property type="evidence" value="ECO:0000318"/>
    <property type="project" value="GO_Central"/>
</dbReference>
<keyword evidence="2" id="KW-1185">Reference proteome</keyword>
<dbReference type="STRING" id="4072.A0A2G2YI91"/>
<dbReference type="Proteomes" id="UP000222542">
    <property type="component" value="Unassembled WGS sequence"/>
</dbReference>
<dbReference type="AlphaFoldDB" id="A0A2G2YI91"/>
<sequence length="200" mass="21781">MIVVIVEIVGIVVTVMILAISNGGGGCDVKLVNYLDDKSQIKDAVRMAEIGLTSTWAFDDFKVLDKMSGLSAKALVVLPCYVSLEVGQLVIAKLATHRLMGDEGLLLEIFNKFVNELKEEEHKHQEDKISSTLVFMFCMLIDINDDDILNASVVSFMSTDILNADDILDASVVSYTSTDILNIDDILNASIVSCTSTDIA</sequence>
<dbReference type="GO" id="GO:0003723">
    <property type="term" value="F:RNA binding"/>
    <property type="evidence" value="ECO:0000318"/>
    <property type="project" value="GO_Central"/>
</dbReference>
<protein>
    <submittedName>
        <fullName evidence="1">Uncharacterized protein</fullName>
    </submittedName>
</protein>
<name>A0A2G2YI91_CAPAN</name>
<dbReference type="GO" id="GO:0000398">
    <property type="term" value="P:mRNA splicing, via spliceosome"/>
    <property type="evidence" value="ECO:0000318"/>
    <property type="project" value="GO_Central"/>
</dbReference>
<dbReference type="Gramene" id="PHT69478">
    <property type="protein sequence ID" value="PHT69478"/>
    <property type="gene ID" value="T459_28965"/>
</dbReference>
<proteinExistence type="predicted"/>
<accession>A0A2G2YI91</accession>
<dbReference type="GO" id="GO:0071004">
    <property type="term" value="C:U2-type prespliceosome"/>
    <property type="evidence" value="ECO:0000318"/>
    <property type="project" value="GO_Central"/>
</dbReference>
<comment type="caution">
    <text evidence="1">The sequence shown here is derived from an EMBL/GenBank/DDBJ whole genome shotgun (WGS) entry which is preliminary data.</text>
</comment>
<evidence type="ECO:0000313" key="2">
    <source>
        <dbReference type="Proteomes" id="UP000222542"/>
    </source>
</evidence>
<reference evidence="1 2" key="1">
    <citation type="journal article" date="2014" name="Nat. Genet.">
        <title>Genome sequence of the hot pepper provides insights into the evolution of pungency in Capsicum species.</title>
        <authorList>
            <person name="Kim S."/>
            <person name="Park M."/>
            <person name="Yeom S.I."/>
            <person name="Kim Y.M."/>
            <person name="Lee J.M."/>
            <person name="Lee H.A."/>
            <person name="Seo E."/>
            <person name="Choi J."/>
            <person name="Cheong K."/>
            <person name="Kim K.T."/>
            <person name="Jung K."/>
            <person name="Lee G.W."/>
            <person name="Oh S.K."/>
            <person name="Bae C."/>
            <person name="Kim S.B."/>
            <person name="Lee H.Y."/>
            <person name="Kim S.Y."/>
            <person name="Kim M.S."/>
            <person name="Kang B.C."/>
            <person name="Jo Y.D."/>
            <person name="Yang H.B."/>
            <person name="Jeong H.J."/>
            <person name="Kang W.H."/>
            <person name="Kwon J.K."/>
            <person name="Shin C."/>
            <person name="Lim J.Y."/>
            <person name="Park J.H."/>
            <person name="Huh J.H."/>
            <person name="Kim J.S."/>
            <person name="Kim B.D."/>
            <person name="Cohen O."/>
            <person name="Paran I."/>
            <person name="Suh M.C."/>
            <person name="Lee S.B."/>
            <person name="Kim Y.K."/>
            <person name="Shin Y."/>
            <person name="Noh S.J."/>
            <person name="Park J."/>
            <person name="Seo Y.S."/>
            <person name="Kwon S.Y."/>
            <person name="Kim H.A."/>
            <person name="Park J.M."/>
            <person name="Kim H.J."/>
            <person name="Choi S.B."/>
            <person name="Bosland P.W."/>
            <person name="Reeves G."/>
            <person name="Jo S.H."/>
            <person name="Lee B.W."/>
            <person name="Cho H.T."/>
            <person name="Choi H.S."/>
            <person name="Lee M.S."/>
            <person name="Yu Y."/>
            <person name="Do Choi Y."/>
            <person name="Park B.S."/>
            <person name="van Deynze A."/>
            <person name="Ashrafi H."/>
            <person name="Hill T."/>
            <person name="Kim W.T."/>
            <person name="Pai H.S."/>
            <person name="Ahn H.K."/>
            <person name="Yeam I."/>
            <person name="Giovannoni J.J."/>
            <person name="Rose J.K."/>
            <person name="Sorensen I."/>
            <person name="Lee S.J."/>
            <person name="Kim R.W."/>
            <person name="Choi I.Y."/>
            <person name="Choi B.S."/>
            <person name="Lim J.S."/>
            <person name="Lee Y.H."/>
            <person name="Choi D."/>
        </authorList>
    </citation>
    <scope>NUCLEOTIDE SEQUENCE [LARGE SCALE GENOMIC DNA]</scope>
    <source>
        <strain evidence="2">cv. CM334</strain>
    </source>
</reference>